<reference evidence="1 2" key="1">
    <citation type="submission" date="2014-12" db="EMBL/GenBank/DDBJ databases">
        <title>Genome sequence of Flavobacterium beibuense RSKm HC5.</title>
        <authorList>
            <person name="Kim J.F."/>
            <person name="Song J.Y."/>
            <person name="Kwak M.-J."/>
            <person name="Lee S.-W."/>
        </authorList>
    </citation>
    <scope>NUCLEOTIDE SEQUENCE [LARGE SCALE GENOMIC DNA]</scope>
    <source>
        <strain evidence="1 2">RSKm HC5</strain>
    </source>
</reference>
<gene>
    <name evidence="1" type="ORF">NU09_1752</name>
</gene>
<organism evidence="1 2">
    <name type="scientific">Flavobacterium beibuense</name>
    <dbReference type="NCBI Taxonomy" id="657326"/>
    <lineage>
        <taxon>Bacteria</taxon>
        <taxon>Pseudomonadati</taxon>
        <taxon>Bacteroidota</taxon>
        <taxon>Flavobacteriia</taxon>
        <taxon>Flavobacteriales</taxon>
        <taxon>Flavobacteriaceae</taxon>
        <taxon>Flavobacterium</taxon>
    </lineage>
</organism>
<evidence type="ECO:0000313" key="1">
    <source>
        <dbReference type="EMBL" id="RYJ43414.1"/>
    </source>
</evidence>
<name>A0A444WCD8_9FLAO</name>
<dbReference type="EMBL" id="JUIW01000005">
    <property type="protein sequence ID" value="RYJ43414.1"/>
    <property type="molecule type" value="Genomic_DNA"/>
</dbReference>
<accession>A0A444WCD8</accession>
<sequence length="134" mass="14795">MKVFDVTSDSLVAKITGDSIEFVNKEGIHQKWESIAGDKINFDDIVIKTGKITDTTEDYYMLLGTTTDGNTRIGVLLEKKGDDLYFAKQDNAVVMVSCQGCKVGCDPVVVMQYGKPLVNCSPCPECLKQDKFLD</sequence>
<keyword evidence="2" id="KW-1185">Reference proteome</keyword>
<dbReference type="Proteomes" id="UP000289775">
    <property type="component" value="Unassembled WGS sequence"/>
</dbReference>
<proteinExistence type="predicted"/>
<dbReference type="AlphaFoldDB" id="A0A444WCD8"/>
<protein>
    <submittedName>
        <fullName evidence="1">Uncharacterized protein</fullName>
    </submittedName>
</protein>
<evidence type="ECO:0000313" key="2">
    <source>
        <dbReference type="Proteomes" id="UP000289775"/>
    </source>
</evidence>
<comment type="caution">
    <text evidence="1">The sequence shown here is derived from an EMBL/GenBank/DDBJ whole genome shotgun (WGS) entry which is preliminary data.</text>
</comment>